<protein>
    <submittedName>
        <fullName evidence="1">Uncharacterized protein</fullName>
    </submittedName>
</protein>
<reference evidence="1" key="1">
    <citation type="submission" date="2015-10" db="EMBL/GenBank/DDBJ databases">
        <authorList>
            <person name="Regsiter A."/>
            <person name="william w."/>
        </authorList>
    </citation>
    <scope>NUCLEOTIDE SEQUENCE</scope>
    <source>
        <strain evidence="1">Montdore</strain>
    </source>
</reference>
<dbReference type="AlphaFoldDB" id="A0A292PWL5"/>
<organism evidence="1 2">
    <name type="scientific">Tuber aestivum</name>
    <name type="common">summer truffle</name>
    <dbReference type="NCBI Taxonomy" id="59557"/>
    <lineage>
        <taxon>Eukaryota</taxon>
        <taxon>Fungi</taxon>
        <taxon>Dikarya</taxon>
        <taxon>Ascomycota</taxon>
        <taxon>Pezizomycotina</taxon>
        <taxon>Pezizomycetes</taxon>
        <taxon>Pezizales</taxon>
        <taxon>Tuberaceae</taxon>
        <taxon>Tuber</taxon>
    </lineage>
</organism>
<sequence length="402" mass="47284">MSTPDGSVAQFFSRFNFQKYTYNPHAPALEEFKRLCESRLWGLSKIRRHEAEFLLILEEEQDSKGRSAGPEVIEFFRKYEYHLFTYDLDVPAQQEFQRLVELRGWGKKKLSKVKKEFKNALLLDAEEQSVSAASEPTGPRNWDIQEVDLLADWLREQQCPGYRYRGGLPELEFKKLESVKRWEWLEYRHHEIGRDLTVEERREWKRSPEFESLRAEFYTVVEEVFNLILDDFCQITGLTPWEVLAGLYGKGQDPAGRNAARKIWFQILSRVFINIFDFLDVFKEILRNPPTTNRQELFRLLKPRATELQFPNNLMLGVYSALTNRVFPKELARQGGTLALLLHNIMLYLVGFDYVMREFENEAGDELKTAEEEGRVGVRRLLLSRKWSSLEPLKSNLRSVPV</sequence>
<name>A0A292PWL5_9PEZI</name>
<proteinExistence type="predicted"/>
<gene>
    <name evidence="1" type="ORF">GSTUAT00004780001</name>
</gene>
<dbReference type="EMBL" id="LN891029">
    <property type="protein sequence ID" value="CUS11181.1"/>
    <property type="molecule type" value="Genomic_DNA"/>
</dbReference>
<accession>A0A292PWL5</accession>
<keyword evidence="2" id="KW-1185">Reference proteome</keyword>
<evidence type="ECO:0000313" key="2">
    <source>
        <dbReference type="Proteomes" id="UP001412239"/>
    </source>
</evidence>
<evidence type="ECO:0000313" key="1">
    <source>
        <dbReference type="EMBL" id="CUS11181.1"/>
    </source>
</evidence>
<dbReference type="Proteomes" id="UP001412239">
    <property type="component" value="Unassembled WGS sequence"/>
</dbReference>